<evidence type="ECO:0000256" key="10">
    <source>
        <dbReference type="SAM" id="Phobius"/>
    </source>
</evidence>
<keyword evidence="6" id="KW-0479">Metal-binding</keyword>
<dbReference type="GO" id="GO:0005886">
    <property type="term" value="C:plasma membrane"/>
    <property type="evidence" value="ECO:0007669"/>
    <property type="project" value="TreeGrafter"/>
</dbReference>
<feature type="transmembrane region" description="Helical" evidence="10">
    <location>
        <begin position="159"/>
        <end position="192"/>
    </location>
</feature>
<feature type="transmembrane region" description="Helical" evidence="10">
    <location>
        <begin position="362"/>
        <end position="380"/>
    </location>
</feature>
<dbReference type="GO" id="GO:0046872">
    <property type="term" value="F:metal ion binding"/>
    <property type="evidence" value="ECO:0007669"/>
    <property type="project" value="UniProtKB-KW"/>
</dbReference>
<dbReference type="AlphaFoldDB" id="A0AAJ7X8L6"/>
<keyword evidence="2 8" id="KW-0813">Transport</keyword>
<feature type="binding site" evidence="6">
    <location>
        <position position="466"/>
    </location>
    <ligand>
        <name>Na(+)</name>
        <dbReference type="ChEBI" id="CHEBI:29101"/>
        <label>1</label>
    </ligand>
</feature>
<feature type="transmembrane region" description="Helical" evidence="10">
    <location>
        <begin position="93"/>
        <end position="111"/>
    </location>
</feature>
<evidence type="ECO:0000313" key="12">
    <source>
        <dbReference type="RefSeq" id="XP_032825559.1"/>
    </source>
</evidence>
<feature type="compositionally biased region" description="Gly residues" evidence="9">
    <location>
        <begin position="56"/>
        <end position="70"/>
    </location>
</feature>
<dbReference type="InterPro" id="IPR000175">
    <property type="entry name" value="Na/ntran_symport"/>
</dbReference>
<dbReference type="PANTHER" id="PTHR11616:SF325">
    <property type="entry name" value="TRANSPORTER"/>
    <property type="match status" value="1"/>
</dbReference>
<feature type="binding site" evidence="6">
    <location>
        <position position="102"/>
    </location>
    <ligand>
        <name>Na(+)</name>
        <dbReference type="ChEBI" id="CHEBI:29101"/>
        <label>1</label>
    </ligand>
</feature>
<feature type="transmembrane region" description="Helical" evidence="10">
    <location>
        <begin position="495"/>
        <end position="520"/>
    </location>
</feature>
<feature type="region of interest" description="Disordered" evidence="9">
    <location>
        <begin position="53"/>
        <end position="81"/>
    </location>
</feature>
<reference evidence="12" key="1">
    <citation type="submission" date="2025-08" db="UniProtKB">
        <authorList>
            <consortium name="RefSeq"/>
        </authorList>
    </citation>
    <scope>IDENTIFICATION</scope>
    <source>
        <tissue evidence="12">Sperm</tissue>
    </source>
</reference>
<evidence type="ECO:0000256" key="1">
    <source>
        <dbReference type="ARBA" id="ARBA00004141"/>
    </source>
</evidence>
<feature type="binding site" evidence="6">
    <location>
        <position position="106"/>
    </location>
    <ligand>
        <name>Na(+)</name>
        <dbReference type="ChEBI" id="CHEBI:29101"/>
        <label>1</label>
    </ligand>
</feature>
<keyword evidence="3 8" id="KW-0812">Transmembrane</keyword>
<gene>
    <name evidence="12" type="primary">LOC116951190</name>
</gene>
<keyword evidence="7" id="KW-1015">Disulfide bond</keyword>
<evidence type="ECO:0000313" key="11">
    <source>
        <dbReference type="Proteomes" id="UP001318040"/>
    </source>
</evidence>
<dbReference type="PROSITE" id="PS50267">
    <property type="entry name" value="NA_NEUROTRAN_SYMP_3"/>
    <property type="match status" value="1"/>
</dbReference>
<name>A0AAJ7X8L6_PETMA</name>
<feature type="transmembrane region" description="Helical" evidence="10">
    <location>
        <begin position="568"/>
        <end position="590"/>
    </location>
</feature>
<evidence type="ECO:0000256" key="5">
    <source>
        <dbReference type="ARBA" id="ARBA00023136"/>
    </source>
</evidence>
<dbReference type="KEGG" id="pmrn:116951190"/>
<feature type="transmembrane region" description="Helical" evidence="10">
    <location>
        <begin position="123"/>
        <end position="147"/>
    </location>
</feature>
<feature type="transmembrane region" description="Helical" evidence="10">
    <location>
        <begin position="526"/>
        <end position="548"/>
    </location>
</feature>
<sequence>MRLRGESYNSRALLLLPARSCKVMPVCCPVMPLACETADIAVHGAAERPSVAYSTAGGGRKGPGAAGGPGRPSEVAPGQARPGRESWARKMDFLMSGVAYGVGLGNVWRFPYLCYKNGGGAFLVPYGLTVVCVGIPLFFLEVALGQLTQQGTIGVWKIVPLFTGVGVASMVVVFLSDLYYIVVLAWSLYYLLHSLTTAQLPWTHCQGWWATAACSDTYASCPSNASGLRNVSLSRGLGTSRAASNASEGASACQDTTSPAVEFWERNVLRVSSGMHDLGSVNWEMLLCLLAVWLLVYFSVWKGIKFSGKVVYVTGSVPYVLLLVLLVQGVMLPGALDGITYYLQPDWAKLATPQVWVEASTQVFYCYGVGFGVLPALGSYNKFHNNCYRDSIILTIINSATSFFSGFVVFSFLGFMAQEQGVDISHVAETGPGLVFVVYPRAISLLPVPALWATLLFIMLLLLGVDSEFAGMEGFVTGLTDLFPSQLSGKRRREAFTGLCCLVSFLLSVTMVTQGGIYVFQLFDSYAASGISMLWLMGWECIAVAWVYGANRFMQDLTAMLGFRPHAWVWWCWSVVSPAVCLGIFVFHLVHYERLVYNGRYEYPGWAEALGWLLALSSMLCIPAVALYKLAAAKGSLAQRWRHLTSPVSLELPLHFHQPLPSELPLLPAAK</sequence>
<feature type="transmembrane region" description="Helical" evidence="10">
    <location>
        <begin position="392"/>
        <end position="417"/>
    </location>
</feature>
<feature type="binding site" evidence="6">
    <location>
        <position position="398"/>
    </location>
    <ligand>
        <name>Na(+)</name>
        <dbReference type="ChEBI" id="CHEBI:29101"/>
        <label>1</label>
    </ligand>
</feature>
<feature type="transmembrane region" description="Helical" evidence="10">
    <location>
        <begin position="610"/>
        <end position="632"/>
    </location>
</feature>
<feature type="disulfide bond" evidence="7">
    <location>
        <begin position="205"/>
        <end position="214"/>
    </location>
</feature>
<evidence type="ECO:0000256" key="8">
    <source>
        <dbReference type="RuleBase" id="RU003732"/>
    </source>
</evidence>
<dbReference type="PRINTS" id="PR00176">
    <property type="entry name" value="NANEUSMPORT"/>
</dbReference>
<dbReference type="RefSeq" id="XP_032825559.1">
    <property type="nucleotide sequence ID" value="XM_032969668.1"/>
</dbReference>
<dbReference type="InterPro" id="IPR037272">
    <property type="entry name" value="SNS_sf"/>
</dbReference>
<keyword evidence="11" id="KW-1185">Reference proteome</keyword>
<keyword evidence="5 10" id="KW-0472">Membrane</keyword>
<feature type="transmembrane region" description="Helical" evidence="10">
    <location>
        <begin position="320"/>
        <end position="342"/>
    </location>
</feature>
<evidence type="ECO:0000256" key="9">
    <source>
        <dbReference type="SAM" id="MobiDB-lite"/>
    </source>
</evidence>
<evidence type="ECO:0000256" key="2">
    <source>
        <dbReference type="ARBA" id="ARBA00022448"/>
    </source>
</evidence>
<evidence type="ECO:0000256" key="3">
    <source>
        <dbReference type="ARBA" id="ARBA00022692"/>
    </source>
</evidence>
<dbReference type="PROSITE" id="PS00610">
    <property type="entry name" value="NA_NEUROTRAN_SYMP_1"/>
    <property type="match status" value="1"/>
</dbReference>
<keyword evidence="8" id="KW-0769">Symport</keyword>
<protein>
    <recommendedName>
        <fullName evidence="8">Transporter</fullName>
    </recommendedName>
</protein>
<dbReference type="SUPFAM" id="SSF161070">
    <property type="entry name" value="SNF-like"/>
    <property type="match status" value="1"/>
</dbReference>
<dbReference type="Pfam" id="PF00209">
    <property type="entry name" value="SNF"/>
    <property type="match status" value="1"/>
</dbReference>
<feature type="binding site" evidence="6">
    <location>
        <position position="463"/>
    </location>
    <ligand>
        <name>Na(+)</name>
        <dbReference type="ChEBI" id="CHEBI:29101"/>
        <label>1</label>
    </ligand>
</feature>
<accession>A0AAJ7X8L6</accession>
<keyword evidence="4 10" id="KW-1133">Transmembrane helix</keyword>
<comment type="similarity">
    <text evidence="8">Belongs to the sodium:neurotransmitter symporter (SNF) (TC 2.A.22) family.</text>
</comment>
<dbReference type="GO" id="GO:0005332">
    <property type="term" value="F:gamma-aminobutyric acid:sodium:chloride symporter activity"/>
    <property type="evidence" value="ECO:0007669"/>
    <property type="project" value="TreeGrafter"/>
</dbReference>
<proteinExistence type="inferred from homology"/>
<dbReference type="GeneID" id="116951190"/>
<feature type="binding site" evidence="6">
    <location>
        <position position="467"/>
    </location>
    <ligand>
        <name>Na(+)</name>
        <dbReference type="ChEBI" id="CHEBI:29101"/>
        <label>1</label>
    </ligand>
</feature>
<evidence type="ECO:0000256" key="6">
    <source>
        <dbReference type="PIRSR" id="PIRSR600175-1"/>
    </source>
</evidence>
<evidence type="ECO:0000256" key="7">
    <source>
        <dbReference type="PIRSR" id="PIRSR600175-2"/>
    </source>
</evidence>
<dbReference type="Proteomes" id="UP001318040">
    <property type="component" value="Chromosome 42"/>
</dbReference>
<organism evidence="11 12">
    <name type="scientific">Petromyzon marinus</name>
    <name type="common">Sea lamprey</name>
    <dbReference type="NCBI Taxonomy" id="7757"/>
    <lineage>
        <taxon>Eukaryota</taxon>
        <taxon>Metazoa</taxon>
        <taxon>Chordata</taxon>
        <taxon>Craniata</taxon>
        <taxon>Vertebrata</taxon>
        <taxon>Cyclostomata</taxon>
        <taxon>Hyperoartia</taxon>
        <taxon>Petromyzontiformes</taxon>
        <taxon>Petromyzontidae</taxon>
        <taxon>Petromyzon</taxon>
    </lineage>
</organism>
<feature type="transmembrane region" description="Helical" evidence="10">
    <location>
        <begin position="281"/>
        <end position="300"/>
    </location>
</feature>
<feature type="transmembrane region" description="Helical" evidence="10">
    <location>
        <begin position="437"/>
        <end position="463"/>
    </location>
</feature>
<evidence type="ECO:0000256" key="4">
    <source>
        <dbReference type="ARBA" id="ARBA00022989"/>
    </source>
</evidence>
<comment type="subcellular location">
    <subcellularLocation>
        <location evidence="1">Membrane</location>
        <topology evidence="1">Multi-pass membrane protein</topology>
    </subcellularLocation>
</comment>
<dbReference type="PANTHER" id="PTHR11616">
    <property type="entry name" value="SODIUM/CHLORIDE DEPENDENT TRANSPORTER"/>
    <property type="match status" value="1"/>
</dbReference>
<keyword evidence="6" id="KW-0915">Sodium</keyword>